<reference evidence="2" key="1">
    <citation type="submission" date="2021-03" db="EMBL/GenBank/DDBJ databases">
        <authorList>
            <person name="Wang G."/>
        </authorList>
    </citation>
    <scope>NUCLEOTIDE SEQUENCE</scope>
    <source>
        <strain evidence="2">KCTC 12899</strain>
    </source>
</reference>
<name>A0A8J7U347_9BACT</name>
<dbReference type="Proteomes" id="UP000664417">
    <property type="component" value="Unassembled WGS sequence"/>
</dbReference>
<dbReference type="AlphaFoldDB" id="A0A8J7U347"/>
<protein>
    <submittedName>
        <fullName evidence="2">Uncharacterized protein</fullName>
    </submittedName>
</protein>
<feature type="signal peptide" evidence="1">
    <location>
        <begin position="1"/>
        <end position="18"/>
    </location>
</feature>
<feature type="chain" id="PRO_5035279321" evidence="1">
    <location>
        <begin position="19"/>
        <end position="403"/>
    </location>
</feature>
<accession>A0A8J7U347</accession>
<organism evidence="2 3">
    <name type="scientific">Acanthopleuribacter pedis</name>
    <dbReference type="NCBI Taxonomy" id="442870"/>
    <lineage>
        <taxon>Bacteria</taxon>
        <taxon>Pseudomonadati</taxon>
        <taxon>Acidobacteriota</taxon>
        <taxon>Holophagae</taxon>
        <taxon>Acanthopleuribacterales</taxon>
        <taxon>Acanthopleuribacteraceae</taxon>
        <taxon>Acanthopleuribacter</taxon>
    </lineage>
</organism>
<evidence type="ECO:0000313" key="3">
    <source>
        <dbReference type="Proteomes" id="UP000664417"/>
    </source>
</evidence>
<comment type="caution">
    <text evidence="2">The sequence shown here is derived from an EMBL/GenBank/DDBJ whole genome shotgun (WGS) entry which is preliminary data.</text>
</comment>
<sequence length="403" mass="45971">MRLWCVVFLCLMTGVGEAQTTRYYGALPFWESPLQPFMGALPLTPEEAAKRVHVAATYDGQGRLIEIQTKLGEHFKDSEGALLALYVHAVRTTVHYKENRQIHRFYNREGKRTTGWGKVWEKVYQVDDHGRPLELMFFDKAGKRIENSWGNYAYHWEHGLDGSVIETRVDQAGTLKSHRPGFEFKRIRMTFGPDGHLSLMQNLDENNQLLNAPSGAAQYRYFYGSQGLFMRWEVYDAAGKPALGPTGTAGEWYELSKNRKEIVFFGKNGAAKEHYSGAERWDMTYDANGNQLTRTLRGADKKAKVGRFGYATMRFDWDPSGLWLMGRTYLDATGKVAENGDGVARELYTRDKRGLRRETRYYDAAGNLTLNTWKKAAVERFSYDGDGTLIETEKLDAAEEPID</sequence>
<dbReference type="RefSeq" id="WP_207859068.1">
    <property type="nucleotide sequence ID" value="NZ_JAFREP010000009.1"/>
</dbReference>
<proteinExistence type="predicted"/>
<evidence type="ECO:0000313" key="2">
    <source>
        <dbReference type="EMBL" id="MBO1319247.1"/>
    </source>
</evidence>
<keyword evidence="1" id="KW-0732">Signal</keyword>
<dbReference type="EMBL" id="JAFREP010000009">
    <property type="protein sequence ID" value="MBO1319247.1"/>
    <property type="molecule type" value="Genomic_DNA"/>
</dbReference>
<dbReference type="Gene3D" id="2.180.10.10">
    <property type="entry name" value="RHS repeat-associated core"/>
    <property type="match status" value="1"/>
</dbReference>
<evidence type="ECO:0000256" key="1">
    <source>
        <dbReference type="SAM" id="SignalP"/>
    </source>
</evidence>
<gene>
    <name evidence="2" type="ORF">J3U88_12315</name>
</gene>
<keyword evidence="3" id="KW-1185">Reference proteome</keyword>